<evidence type="ECO:0000256" key="2">
    <source>
        <dbReference type="ARBA" id="ARBA00004496"/>
    </source>
</evidence>
<evidence type="ECO:0000256" key="7">
    <source>
        <dbReference type="ARBA" id="ARBA00022741"/>
    </source>
</evidence>
<dbReference type="PANTHER" id="PTHR46116">
    <property type="entry name" value="(E3-INDEPENDENT) E2 UBIQUITIN-CONJUGATING ENZYME"/>
    <property type="match status" value="1"/>
</dbReference>
<dbReference type="AlphaFoldDB" id="A0A9D4SXP2"/>
<keyword evidence="9" id="KW-0067">ATP-binding</keyword>
<protein>
    <recommendedName>
        <fullName evidence="11">Ubiquitin-conjugating enzyme E2 Z</fullName>
        <ecNumber evidence="3">2.3.2.23</ecNumber>
    </recommendedName>
    <alternativeName>
        <fullName evidence="12">E2 ubiquitin-conjugating enzyme Z</fullName>
    </alternativeName>
    <alternativeName>
        <fullName evidence="14">Ubiquitin carrier protein Z</fullName>
    </alternativeName>
    <alternativeName>
        <fullName evidence="13">Ubiquitin-protein ligase Z</fullName>
    </alternativeName>
</protein>
<dbReference type="VEuPathDB" id="VectorBase:RSAN_056591"/>
<dbReference type="OrthoDB" id="47801at2759"/>
<evidence type="ECO:0000256" key="13">
    <source>
        <dbReference type="ARBA" id="ARBA00042316"/>
    </source>
</evidence>
<dbReference type="Proteomes" id="UP000821837">
    <property type="component" value="Unassembled WGS sequence"/>
</dbReference>
<evidence type="ECO:0000256" key="9">
    <source>
        <dbReference type="ARBA" id="ARBA00022840"/>
    </source>
</evidence>
<keyword evidence="10" id="KW-0539">Nucleus</keyword>
<dbReference type="OMA" id="PDAWDPI"/>
<dbReference type="GO" id="GO:0061631">
    <property type="term" value="F:ubiquitin conjugating enzyme activity"/>
    <property type="evidence" value="ECO:0007669"/>
    <property type="project" value="UniProtKB-EC"/>
</dbReference>
<dbReference type="GO" id="GO:0005524">
    <property type="term" value="F:ATP binding"/>
    <property type="evidence" value="ECO:0007669"/>
    <property type="project" value="UniProtKB-KW"/>
</dbReference>
<evidence type="ECO:0000256" key="8">
    <source>
        <dbReference type="ARBA" id="ARBA00022786"/>
    </source>
</evidence>
<dbReference type="PANTHER" id="PTHR46116:SF26">
    <property type="entry name" value="UBIQUITIN-CONJUGATING ENZYME E2 Z"/>
    <property type="match status" value="1"/>
</dbReference>
<evidence type="ECO:0000256" key="1">
    <source>
        <dbReference type="ARBA" id="ARBA00004123"/>
    </source>
</evidence>
<evidence type="ECO:0000256" key="4">
    <source>
        <dbReference type="ARBA" id="ARBA00022490"/>
    </source>
</evidence>
<dbReference type="GO" id="GO:0005634">
    <property type="term" value="C:nucleus"/>
    <property type="evidence" value="ECO:0007669"/>
    <property type="project" value="UniProtKB-SubCell"/>
</dbReference>
<evidence type="ECO:0000259" key="16">
    <source>
        <dbReference type="PROSITE" id="PS50127"/>
    </source>
</evidence>
<evidence type="ECO:0000256" key="3">
    <source>
        <dbReference type="ARBA" id="ARBA00012486"/>
    </source>
</evidence>
<reference evidence="17" key="2">
    <citation type="submission" date="2021-09" db="EMBL/GenBank/DDBJ databases">
        <authorList>
            <person name="Jia N."/>
            <person name="Wang J."/>
            <person name="Shi W."/>
            <person name="Du L."/>
            <person name="Sun Y."/>
            <person name="Zhan W."/>
            <person name="Jiang J."/>
            <person name="Wang Q."/>
            <person name="Zhang B."/>
            <person name="Ji P."/>
            <person name="Sakyi L.B."/>
            <person name="Cui X."/>
            <person name="Yuan T."/>
            <person name="Jiang B."/>
            <person name="Yang W."/>
            <person name="Lam T.T.-Y."/>
            <person name="Chang Q."/>
            <person name="Ding S."/>
            <person name="Wang X."/>
            <person name="Zhu J."/>
            <person name="Ruan X."/>
            <person name="Zhao L."/>
            <person name="Wei J."/>
            <person name="Que T."/>
            <person name="Du C."/>
            <person name="Cheng J."/>
            <person name="Dai P."/>
            <person name="Han X."/>
            <person name="Huang E."/>
            <person name="Gao Y."/>
            <person name="Liu J."/>
            <person name="Shao H."/>
            <person name="Ye R."/>
            <person name="Li L."/>
            <person name="Wei W."/>
            <person name="Wang X."/>
            <person name="Wang C."/>
            <person name="Huo Q."/>
            <person name="Li W."/>
            <person name="Guo W."/>
            <person name="Chen H."/>
            <person name="Chen S."/>
            <person name="Zhou L."/>
            <person name="Zhou L."/>
            <person name="Ni X."/>
            <person name="Tian J."/>
            <person name="Zhou Y."/>
            <person name="Sheng Y."/>
            <person name="Liu T."/>
            <person name="Pan Y."/>
            <person name="Xia L."/>
            <person name="Li J."/>
            <person name="Zhao F."/>
            <person name="Cao W."/>
        </authorList>
    </citation>
    <scope>NUCLEOTIDE SEQUENCE</scope>
    <source>
        <strain evidence="17">Rsan-2018</strain>
        <tissue evidence="17">Larvae</tissue>
    </source>
</reference>
<keyword evidence="18" id="KW-1185">Reference proteome</keyword>
<keyword evidence="6" id="KW-0053">Apoptosis</keyword>
<evidence type="ECO:0000256" key="5">
    <source>
        <dbReference type="ARBA" id="ARBA00022679"/>
    </source>
</evidence>
<comment type="subcellular location">
    <subcellularLocation>
        <location evidence="2">Cytoplasm</location>
    </subcellularLocation>
    <subcellularLocation>
        <location evidence="1">Nucleus</location>
    </subcellularLocation>
</comment>
<proteinExistence type="predicted"/>
<evidence type="ECO:0000256" key="12">
    <source>
        <dbReference type="ARBA" id="ARBA00041798"/>
    </source>
</evidence>
<dbReference type="InterPro" id="IPR000608">
    <property type="entry name" value="UBC"/>
</dbReference>
<dbReference type="EC" id="2.3.2.23" evidence="3"/>
<dbReference type="Pfam" id="PF00179">
    <property type="entry name" value="UQ_con"/>
    <property type="match status" value="1"/>
</dbReference>
<keyword evidence="4" id="KW-0963">Cytoplasm</keyword>
<dbReference type="SMART" id="SM00212">
    <property type="entry name" value="UBCc"/>
    <property type="match status" value="1"/>
</dbReference>
<keyword evidence="8" id="KW-0833">Ubl conjugation pathway</keyword>
<accession>A0A9D4SXP2</accession>
<dbReference type="GO" id="GO:0006915">
    <property type="term" value="P:apoptotic process"/>
    <property type="evidence" value="ECO:0007669"/>
    <property type="project" value="UniProtKB-KW"/>
</dbReference>
<evidence type="ECO:0000313" key="18">
    <source>
        <dbReference type="Proteomes" id="UP000821837"/>
    </source>
</evidence>
<evidence type="ECO:0000256" key="11">
    <source>
        <dbReference type="ARBA" id="ARBA00039894"/>
    </source>
</evidence>
<dbReference type="Gene3D" id="3.10.110.10">
    <property type="entry name" value="Ubiquitin Conjugating Enzyme"/>
    <property type="match status" value="1"/>
</dbReference>
<dbReference type="GO" id="GO:0005737">
    <property type="term" value="C:cytoplasm"/>
    <property type="evidence" value="ECO:0007669"/>
    <property type="project" value="UniProtKB-SubCell"/>
</dbReference>
<evidence type="ECO:0000256" key="6">
    <source>
        <dbReference type="ARBA" id="ARBA00022703"/>
    </source>
</evidence>
<name>A0A9D4SXP2_RHISA</name>
<dbReference type="EMBL" id="JABSTV010001250">
    <property type="protein sequence ID" value="KAH7957441.1"/>
    <property type="molecule type" value="Genomic_DNA"/>
</dbReference>
<dbReference type="SUPFAM" id="SSF54495">
    <property type="entry name" value="UBC-like"/>
    <property type="match status" value="1"/>
</dbReference>
<dbReference type="InterPro" id="IPR016135">
    <property type="entry name" value="UBQ-conjugating_enzyme/RWD"/>
</dbReference>
<gene>
    <name evidence="17" type="ORF">HPB52_019018</name>
</gene>
<sequence>MTERANEATGNGQEKKPPARAPTAFWDPIQYEDKEPTEKCLSTVVRQIADLEENRPRGVFVEPEDDDVTKIHALILGPAGTPYEGGFFHFVLKCPSDYPSRPPLVRLMTTDSGRVRFHPSLYENGKVCLALLGTDTVGPAWTRYHSIGSVLTIIRSLLDKENPIAEGSAFGVLPAVGTWLNSGICYNTVLQHETVRVAVCDAVEDCLKGTSPCPDTLRNEVLKQFRKLYGQYEKVVKERLPLTGSFMNDAFDGGVAMYQYETLLARLQELHERVGTGN</sequence>
<comment type="caution">
    <text evidence="17">The sequence shown here is derived from an EMBL/GenBank/DDBJ whole genome shotgun (WGS) entry which is preliminary data.</text>
</comment>
<reference evidence="17" key="1">
    <citation type="journal article" date="2020" name="Cell">
        <title>Large-Scale Comparative Analyses of Tick Genomes Elucidate Their Genetic Diversity and Vector Capacities.</title>
        <authorList>
            <consortium name="Tick Genome and Microbiome Consortium (TIGMIC)"/>
            <person name="Jia N."/>
            <person name="Wang J."/>
            <person name="Shi W."/>
            <person name="Du L."/>
            <person name="Sun Y."/>
            <person name="Zhan W."/>
            <person name="Jiang J.F."/>
            <person name="Wang Q."/>
            <person name="Zhang B."/>
            <person name="Ji P."/>
            <person name="Bell-Sakyi L."/>
            <person name="Cui X.M."/>
            <person name="Yuan T.T."/>
            <person name="Jiang B.G."/>
            <person name="Yang W.F."/>
            <person name="Lam T.T."/>
            <person name="Chang Q.C."/>
            <person name="Ding S.J."/>
            <person name="Wang X.J."/>
            <person name="Zhu J.G."/>
            <person name="Ruan X.D."/>
            <person name="Zhao L."/>
            <person name="Wei J.T."/>
            <person name="Ye R.Z."/>
            <person name="Que T.C."/>
            <person name="Du C.H."/>
            <person name="Zhou Y.H."/>
            <person name="Cheng J.X."/>
            <person name="Dai P.F."/>
            <person name="Guo W.B."/>
            <person name="Han X.H."/>
            <person name="Huang E.J."/>
            <person name="Li L.F."/>
            <person name="Wei W."/>
            <person name="Gao Y.C."/>
            <person name="Liu J.Z."/>
            <person name="Shao H.Z."/>
            <person name="Wang X."/>
            <person name="Wang C.C."/>
            <person name="Yang T.C."/>
            <person name="Huo Q.B."/>
            <person name="Li W."/>
            <person name="Chen H.Y."/>
            <person name="Chen S.E."/>
            <person name="Zhou L.G."/>
            <person name="Ni X.B."/>
            <person name="Tian J.H."/>
            <person name="Sheng Y."/>
            <person name="Liu T."/>
            <person name="Pan Y.S."/>
            <person name="Xia L.Y."/>
            <person name="Li J."/>
            <person name="Zhao F."/>
            <person name="Cao W.C."/>
        </authorList>
    </citation>
    <scope>NUCLEOTIDE SEQUENCE</scope>
    <source>
        <strain evidence="17">Rsan-2018</strain>
    </source>
</reference>
<feature type="domain" description="UBC core" evidence="16">
    <location>
        <begin position="39"/>
        <end position="199"/>
    </location>
</feature>
<evidence type="ECO:0000313" key="17">
    <source>
        <dbReference type="EMBL" id="KAH7957441.1"/>
    </source>
</evidence>
<keyword evidence="5" id="KW-0808">Transferase</keyword>
<dbReference type="GO" id="GO:0004869">
    <property type="term" value="F:cysteine-type endopeptidase inhibitor activity"/>
    <property type="evidence" value="ECO:0007669"/>
    <property type="project" value="TreeGrafter"/>
</dbReference>
<dbReference type="GO" id="GO:0043066">
    <property type="term" value="P:negative regulation of apoptotic process"/>
    <property type="evidence" value="ECO:0007669"/>
    <property type="project" value="TreeGrafter"/>
</dbReference>
<evidence type="ECO:0000256" key="10">
    <source>
        <dbReference type="ARBA" id="ARBA00023242"/>
    </source>
</evidence>
<evidence type="ECO:0000256" key="14">
    <source>
        <dbReference type="ARBA" id="ARBA00042401"/>
    </source>
</evidence>
<keyword evidence="7" id="KW-0547">Nucleotide-binding</keyword>
<organism evidence="17 18">
    <name type="scientific">Rhipicephalus sanguineus</name>
    <name type="common">Brown dog tick</name>
    <name type="synonym">Ixodes sanguineus</name>
    <dbReference type="NCBI Taxonomy" id="34632"/>
    <lineage>
        <taxon>Eukaryota</taxon>
        <taxon>Metazoa</taxon>
        <taxon>Ecdysozoa</taxon>
        <taxon>Arthropoda</taxon>
        <taxon>Chelicerata</taxon>
        <taxon>Arachnida</taxon>
        <taxon>Acari</taxon>
        <taxon>Parasitiformes</taxon>
        <taxon>Ixodida</taxon>
        <taxon>Ixodoidea</taxon>
        <taxon>Ixodidae</taxon>
        <taxon>Rhipicephalinae</taxon>
        <taxon>Rhipicephalus</taxon>
        <taxon>Rhipicephalus</taxon>
    </lineage>
</organism>
<evidence type="ECO:0000256" key="15">
    <source>
        <dbReference type="SAM" id="MobiDB-lite"/>
    </source>
</evidence>
<feature type="region of interest" description="Disordered" evidence="15">
    <location>
        <begin position="1"/>
        <end position="26"/>
    </location>
</feature>
<dbReference type="PROSITE" id="PS50127">
    <property type="entry name" value="UBC_2"/>
    <property type="match status" value="1"/>
</dbReference>